<sequence>MASTSIQTVPSSSTSAFSKPQPEYDVFLSFSGEDTRHQFTDHLYHALNDKEIITFKDDKELKKGEPISRELLDAIEKSRIAVIILSENYASSIWCLEELAKIVECRERGILTVLPIFYHVEPTDVRHQKKTFEEAFAKHEIRFKENPKKVLNWRAALTNVANLSGEPLKDG</sequence>
<dbReference type="EMBL" id="JAXUIC010000006">
    <property type="protein sequence ID" value="KAK4583784.1"/>
    <property type="molecule type" value="Genomic_DNA"/>
</dbReference>
<dbReference type="PROSITE" id="PS50104">
    <property type="entry name" value="TIR"/>
    <property type="match status" value="1"/>
</dbReference>
<accession>A0AAN7F233</accession>
<dbReference type="InterPro" id="IPR035897">
    <property type="entry name" value="Toll_tir_struct_dom_sf"/>
</dbReference>
<organism evidence="6 7">
    <name type="scientific">Quercus rubra</name>
    <name type="common">Northern red oak</name>
    <name type="synonym">Quercus borealis</name>
    <dbReference type="NCBI Taxonomy" id="3512"/>
    <lineage>
        <taxon>Eukaryota</taxon>
        <taxon>Viridiplantae</taxon>
        <taxon>Streptophyta</taxon>
        <taxon>Embryophyta</taxon>
        <taxon>Tracheophyta</taxon>
        <taxon>Spermatophyta</taxon>
        <taxon>Magnoliopsida</taxon>
        <taxon>eudicotyledons</taxon>
        <taxon>Gunneridae</taxon>
        <taxon>Pentapetalae</taxon>
        <taxon>rosids</taxon>
        <taxon>fabids</taxon>
        <taxon>Fagales</taxon>
        <taxon>Fagaceae</taxon>
        <taxon>Quercus</taxon>
    </lineage>
</organism>
<comment type="catalytic activity">
    <reaction evidence="4">
        <text>NAD(+) + H2O = ADP-D-ribose + nicotinamide + H(+)</text>
        <dbReference type="Rhea" id="RHEA:16301"/>
        <dbReference type="ChEBI" id="CHEBI:15377"/>
        <dbReference type="ChEBI" id="CHEBI:15378"/>
        <dbReference type="ChEBI" id="CHEBI:17154"/>
        <dbReference type="ChEBI" id="CHEBI:57540"/>
        <dbReference type="ChEBI" id="CHEBI:57967"/>
        <dbReference type="EC" id="3.2.2.6"/>
    </reaction>
    <physiologicalReaction direction="left-to-right" evidence="4">
        <dbReference type="Rhea" id="RHEA:16302"/>
    </physiologicalReaction>
</comment>
<evidence type="ECO:0000313" key="6">
    <source>
        <dbReference type="EMBL" id="KAK4583784.1"/>
    </source>
</evidence>
<keyword evidence="3" id="KW-0520">NAD</keyword>
<dbReference type="Pfam" id="PF01582">
    <property type="entry name" value="TIR"/>
    <property type="match status" value="1"/>
</dbReference>
<dbReference type="PANTHER" id="PTHR32009">
    <property type="entry name" value="TMV RESISTANCE PROTEIN N-LIKE"/>
    <property type="match status" value="1"/>
</dbReference>
<reference evidence="6 7" key="1">
    <citation type="journal article" date="2023" name="G3 (Bethesda)">
        <title>A haplotype-resolved chromosome-scale genome for Quercus rubra L. provides insights into the genetics of adaptive traits for red oak species.</title>
        <authorList>
            <person name="Kapoor B."/>
            <person name="Jenkins J."/>
            <person name="Schmutz J."/>
            <person name="Zhebentyayeva T."/>
            <person name="Kuelheim C."/>
            <person name="Coggeshall M."/>
            <person name="Heim C."/>
            <person name="Lasky J.R."/>
            <person name="Leites L."/>
            <person name="Islam-Faridi N."/>
            <person name="Romero-Severson J."/>
            <person name="DeLeo V.L."/>
            <person name="Lucas S.M."/>
            <person name="Lazic D."/>
            <person name="Gailing O."/>
            <person name="Carlson J."/>
            <person name="Staton M."/>
        </authorList>
    </citation>
    <scope>NUCLEOTIDE SEQUENCE [LARGE SCALE GENOMIC DNA]</scope>
    <source>
        <strain evidence="6">Pseudo-F2</strain>
    </source>
</reference>
<evidence type="ECO:0000256" key="4">
    <source>
        <dbReference type="ARBA" id="ARBA00047304"/>
    </source>
</evidence>
<dbReference type="SMART" id="SM00255">
    <property type="entry name" value="TIR"/>
    <property type="match status" value="1"/>
</dbReference>
<evidence type="ECO:0000256" key="3">
    <source>
        <dbReference type="ARBA" id="ARBA00023027"/>
    </source>
</evidence>
<comment type="caution">
    <text evidence="6">The sequence shown here is derived from an EMBL/GenBank/DDBJ whole genome shotgun (WGS) entry which is preliminary data.</text>
</comment>
<evidence type="ECO:0000259" key="5">
    <source>
        <dbReference type="PROSITE" id="PS50104"/>
    </source>
</evidence>
<dbReference type="SUPFAM" id="SSF52200">
    <property type="entry name" value="Toll/Interleukin receptor TIR domain"/>
    <property type="match status" value="1"/>
</dbReference>
<name>A0AAN7F233_QUERU</name>
<dbReference type="FunFam" id="3.40.50.10140:FF:000007">
    <property type="entry name" value="Disease resistance protein (TIR-NBS-LRR class)"/>
    <property type="match status" value="1"/>
</dbReference>
<dbReference type="Gene3D" id="3.40.50.10140">
    <property type="entry name" value="Toll/interleukin-1 receptor homology (TIR) domain"/>
    <property type="match status" value="1"/>
</dbReference>
<evidence type="ECO:0000313" key="7">
    <source>
        <dbReference type="Proteomes" id="UP001324115"/>
    </source>
</evidence>
<keyword evidence="7" id="KW-1185">Reference proteome</keyword>
<dbReference type="PANTHER" id="PTHR32009:SF39">
    <property type="entry name" value="TIR DOMAIN-CONTAINING PROTEIN"/>
    <property type="match status" value="1"/>
</dbReference>
<feature type="domain" description="TIR" evidence="5">
    <location>
        <begin position="22"/>
        <end position="171"/>
    </location>
</feature>
<proteinExistence type="predicted"/>
<dbReference type="AlphaFoldDB" id="A0AAN7F233"/>
<dbReference type="GO" id="GO:0007165">
    <property type="term" value="P:signal transduction"/>
    <property type="evidence" value="ECO:0007669"/>
    <property type="project" value="InterPro"/>
</dbReference>
<dbReference type="Proteomes" id="UP001324115">
    <property type="component" value="Unassembled WGS sequence"/>
</dbReference>
<gene>
    <name evidence="6" type="ORF">RGQ29_021777</name>
</gene>
<dbReference type="GO" id="GO:0061809">
    <property type="term" value="F:NAD+ nucleosidase activity, cyclic ADP-ribose generating"/>
    <property type="evidence" value="ECO:0007669"/>
    <property type="project" value="UniProtKB-EC"/>
</dbReference>
<evidence type="ECO:0000256" key="2">
    <source>
        <dbReference type="ARBA" id="ARBA00022801"/>
    </source>
</evidence>
<keyword evidence="2" id="KW-0378">Hydrolase</keyword>
<protein>
    <recommendedName>
        <fullName evidence="1">ADP-ribosyl cyclase/cyclic ADP-ribose hydrolase</fullName>
        <ecNumber evidence="1">3.2.2.6</ecNumber>
    </recommendedName>
</protein>
<dbReference type="InterPro" id="IPR000157">
    <property type="entry name" value="TIR_dom"/>
</dbReference>
<evidence type="ECO:0000256" key="1">
    <source>
        <dbReference type="ARBA" id="ARBA00011982"/>
    </source>
</evidence>
<dbReference type="EC" id="3.2.2.6" evidence="1"/>